<dbReference type="GO" id="GO:0004725">
    <property type="term" value="F:protein tyrosine phosphatase activity"/>
    <property type="evidence" value="ECO:0007669"/>
    <property type="project" value="InterPro"/>
</dbReference>
<keyword evidence="4" id="KW-1185">Reference proteome</keyword>
<organism evidence="3 4">
    <name type="scientific">Amphibalanus amphitrite</name>
    <name type="common">Striped barnacle</name>
    <name type="synonym">Balanus amphitrite</name>
    <dbReference type="NCBI Taxonomy" id="1232801"/>
    <lineage>
        <taxon>Eukaryota</taxon>
        <taxon>Metazoa</taxon>
        <taxon>Ecdysozoa</taxon>
        <taxon>Arthropoda</taxon>
        <taxon>Crustacea</taxon>
        <taxon>Multicrustacea</taxon>
        <taxon>Cirripedia</taxon>
        <taxon>Thoracica</taxon>
        <taxon>Thoracicalcarea</taxon>
        <taxon>Balanomorpha</taxon>
        <taxon>Balanoidea</taxon>
        <taxon>Balanidae</taxon>
        <taxon>Amphibalaninae</taxon>
        <taxon>Amphibalanus</taxon>
    </lineage>
</organism>
<accession>A0A6A4W0N8</accession>
<dbReference type="Pfam" id="PF00102">
    <property type="entry name" value="Y_phosphatase"/>
    <property type="match status" value="2"/>
</dbReference>
<dbReference type="Gene3D" id="3.90.190.10">
    <property type="entry name" value="Protein tyrosine phosphatase superfamily"/>
    <property type="match status" value="2"/>
</dbReference>
<dbReference type="InterPro" id="IPR000242">
    <property type="entry name" value="PTP_cat"/>
</dbReference>
<protein>
    <submittedName>
        <fullName evidence="3">Tyrosine-protein phosphatase 99A</fullName>
    </submittedName>
</protein>
<dbReference type="SMART" id="SM00194">
    <property type="entry name" value="PTPc"/>
    <property type="match status" value="2"/>
</dbReference>
<dbReference type="PROSITE" id="PS50055">
    <property type="entry name" value="TYR_PHOSPHATASE_PTP"/>
    <property type="match status" value="2"/>
</dbReference>
<feature type="domain" description="Tyrosine-protein phosphatase" evidence="1">
    <location>
        <begin position="79"/>
        <end position="351"/>
    </location>
</feature>
<dbReference type="SUPFAM" id="SSF52799">
    <property type="entry name" value="(Phosphotyrosine protein) phosphatases II"/>
    <property type="match status" value="2"/>
</dbReference>
<dbReference type="EMBL" id="VIIS01001624">
    <property type="protein sequence ID" value="KAF0295351.1"/>
    <property type="molecule type" value="Genomic_DNA"/>
</dbReference>
<name>A0A6A4W0N8_AMPAM</name>
<evidence type="ECO:0000313" key="3">
    <source>
        <dbReference type="EMBL" id="KAF0295351.1"/>
    </source>
</evidence>
<dbReference type="FunFam" id="3.90.190.10:FF:000013">
    <property type="entry name" value="receptor-type tyrosine-protein phosphatase zeta isoform X1"/>
    <property type="match status" value="1"/>
</dbReference>
<dbReference type="SMART" id="SM00404">
    <property type="entry name" value="PTPc_motif"/>
    <property type="match status" value="2"/>
</dbReference>
<feature type="domain" description="Tyrosine specific protein phosphatases" evidence="2">
    <location>
        <begin position="268"/>
        <end position="342"/>
    </location>
</feature>
<evidence type="ECO:0000259" key="2">
    <source>
        <dbReference type="PROSITE" id="PS50056"/>
    </source>
</evidence>
<dbReference type="FunFam" id="3.90.190.10:FF:000068">
    <property type="entry name" value="receptor-type tyrosine-protein phosphatase zeta"/>
    <property type="match status" value="1"/>
</dbReference>
<dbReference type="Proteomes" id="UP000440578">
    <property type="component" value="Unassembled WGS sequence"/>
</dbReference>
<feature type="domain" description="Tyrosine-protein phosphatase" evidence="1">
    <location>
        <begin position="384"/>
        <end position="638"/>
    </location>
</feature>
<dbReference type="GO" id="GO:0048666">
    <property type="term" value="P:neuron development"/>
    <property type="evidence" value="ECO:0007669"/>
    <property type="project" value="UniProtKB-ARBA"/>
</dbReference>
<dbReference type="PRINTS" id="PR00700">
    <property type="entry name" value="PRTYPHPHTASE"/>
</dbReference>
<evidence type="ECO:0000259" key="1">
    <source>
        <dbReference type="PROSITE" id="PS50055"/>
    </source>
</evidence>
<sequence length="700" mass="80395">MVAGVVCAVLALLLAVLALLVWRKYFQAPYNYLDAPQKAMSTISTDWESDSPEGPTGPIPVHLFPKHVDRLHADGDIGFSKEYEAIQAQTLLDGYTSDLSQQPENKHKNRYLNIVACEWTTTRWCRFIRAARRRRPDYVNANYVDGYQRPRAYIATQGPLPDTFDAFWRLVWEQNVYIVVMITNLMERGRKKCDQYWPQEGKETYGDIQVTAVGQNVMATYTIRKFCLRQLKVSLLWTRSGAAAPRSAWLYQYHYTSWPDHGIPHSPLPILSFIRKSAAANPEAAGPIVVHCSAGVGRTGTYIVLDSMMRMIRAKGEVNVFGFLKHIRTQRNFLVQTEDQYVFLHDALLEVVESGETDIHSSFLRRYLHNLQTTEQDIYPWYNLDRQFKLINYDQPSNKCMSSGRHPLNVSKNRRPDLLPTELHRVRISPKSGVECSDYVNASWLPGFSKLDEFVVTQHPLTATVADFWQMVWEHNAQTIVLLSPVDDQEYCIFWPMEHVDVECDQFRARFVAETRSDPYVLRDFTLQSPTDEYELAVRIIQCSNWPENCSPIVRVFDLIQVVQRWHLEYQNGPCLVVDRFGGTEAATFCCLTTLMKQLEYESHADVYMYARLYQQRRPEVWRSQDDFLFLYRAVEALVASDAAAGASPPPPDVTDVQRQTLRPILKKGGARQRPASTATVRIPPDGMESVVVDMGEYVT</sequence>
<proteinExistence type="predicted"/>
<dbReference type="PANTHER" id="PTHR19134">
    <property type="entry name" value="RECEPTOR-TYPE TYROSINE-PROTEIN PHOSPHATASE"/>
    <property type="match status" value="1"/>
</dbReference>
<comment type="caution">
    <text evidence="3">The sequence shown here is derived from an EMBL/GenBank/DDBJ whole genome shotgun (WGS) entry which is preliminary data.</text>
</comment>
<dbReference type="PANTHER" id="PTHR19134:SF540">
    <property type="entry name" value="TYROSINE-PROTEIN PHOSPHATASE 99A"/>
    <property type="match status" value="1"/>
</dbReference>
<dbReference type="InterPro" id="IPR050348">
    <property type="entry name" value="Protein-Tyr_Phosphatase"/>
</dbReference>
<dbReference type="InterPro" id="IPR016130">
    <property type="entry name" value="Tyr_Pase_AS"/>
</dbReference>
<dbReference type="PROSITE" id="PS00383">
    <property type="entry name" value="TYR_PHOSPHATASE_1"/>
    <property type="match status" value="1"/>
</dbReference>
<gene>
    <name evidence="3" type="primary">Ptp99A_1</name>
    <name evidence="3" type="ORF">FJT64_007098</name>
</gene>
<dbReference type="CDD" id="cd14549">
    <property type="entry name" value="R5-PTPc-1"/>
    <property type="match status" value="1"/>
</dbReference>
<dbReference type="AlphaFoldDB" id="A0A6A4W0N8"/>
<reference evidence="3 4" key="1">
    <citation type="submission" date="2019-07" db="EMBL/GenBank/DDBJ databases">
        <title>Draft genome assembly of a fouling barnacle, Amphibalanus amphitrite (Darwin, 1854): The first reference genome for Thecostraca.</title>
        <authorList>
            <person name="Kim W."/>
        </authorList>
    </citation>
    <scope>NUCLEOTIDE SEQUENCE [LARGE SCALE GENOMIC DNA]</scope>
    <source>
        <strain evidence="3">SNU_AA5</strain>
        <tissue evidence="3">Soma without cirri and trophi</tissue>
    </source>
</reference>
<dbReference type="InterPro" id="IPR029021">
    <property type="entry name" value="Prot-tyrosine_phosphatase-like"/>
</dbReference>
<dbReference type="OrthoDB" id="6371915at2759"/>
<evidence type="ECO:0000313" key="4">
    <source>
        <dbReference type="Proteomes" id="UP000440578"/>
    </source>
</evidence>
<dbReference type="InterPro" id="IPR003595">
    <property type="entry name" value="Tyr_Pase_cat"/>
</dbReference>
<dbReference type="PROSITE" id="PS50056">
    <property type="entry name" value="TYR_PHOSPHATASE_2"/>
    <property type="match status" value="1"/>
</dbReference>
<dbReference type="InterPro" id="IPR000387">
    <property type="entry name" value="Tyr_Pase_dom"/>
</dbReference>